<dbReference type="InterPro" id="IPR050471">
    <property type="entry name" value="AB_hydrolase"/>
</dbReference>
<dbReference type="GO" id="GO:0016787">
    <property type="term" value="F:hydrolase activity"/>
    <property type="evidence" value="ECO:0007669"/>
    <property type="project" value="UniProtKB-KW"/>
</dbReference>
<dbReference type="InterPro" id="IPR000073">
    <property type="entry name" value="AB_hydrolase_1"/>
</dbReference>
<name>A0A3A6PIA2_9BACL</name>
<dbReference type="Gene3D" id="3.40.50.1820">
    <property type="entry name" value="alpha/beta hydrolase"/>
    <property type="match status" value="1"/>
</dbReference>
<dbReference type="RefSeq" id="WP_120111427.1">
    <property type="nucleotide sequence ID" value="NZ_QXQB01000003.1"/>
</dbReference>
<sequence>MPRAAIEHPLFEQLIAFRTTYPRHTISRNGLQWKYHISGKGKPALLLLPGGLGSGEAFFAHFMELAGRYTVIAPYYGRAEHMDELADGIIAIMEHEGIDTFHVLGQSFGGLVAQALLSKAPHRIDRIILSHTTTASPDPTAASSLKRIVRIRNLMRVIKMVPRSMLITVSRNKIQKHFRSMPPEETPFWQWYFGELIQNQSKQELLAIYRCMLNLDSNPVPPVSPAFDQSNMLIIDSHADASFSEEERNAVRTQFPEADFLRFKHAGHLSIITERKPYMKEIRKFLIS</sequence>
<dbReference type="PANTHER" id="PTHR43433">
    <property type="entry name" value="HYDROLASE, ALPHA/BETA FOLD FAMILY PROTEIN"/>
    <property type="match status" value="1"/>
</dbReference>
<evidence type="ECO:0000313" key="3">
    <source>
        <dbReference type="Proteomes" id="UP000267798"/>
    </source>
</evidence>
<reference evidence="2 3" key="1">
    <citation type="submission" date="2018-09" db="EMBL/GenBank/DDBJ databases">
        <title>Paenibacillus aracenensis nov. sp. isolated from a cave in southern Spain.</title>
        <authorList>
            <person name="Jurado V."/>
            <person name="Gutierrez-Patricio S."/>
            <person name="Gonzalez-Pimentel J.L."/>
            <person name="Miller A.Z."/>
            <person name="Laiz L."/>
            <person name="Saiz-Jimenez C."/>
        </authorList>
    </citation>
    <scope>NUCLEOTIDE SEQUENCE [LARGE SCALE GENOMIC DNA]</scope>
    <source>
        <strain evidence="2 3">JCM 19203</strain>
    </source>
</reference>
<dbReference type="InterPro" id="IPR029058">
    <property type="entry name" value="AB_hydrolase_fold"/>
</dbReference>
<protein>
    <submittedName>
        <fullName evidence="2">Alpha/beta hydrolase</fullName>
    </submittedName>
</protein>
<evidence type="ECO:0000313" key="2">
    <source>
        <dbReference type="EMBL" id="RJX38788.1"/>
    </source>
</evidence>
<keyword evidence="2" id="KW-0378">Hydrolase</keyword>
<comment type="caution">
    <text evidence="2">The sequence shown here is derived from an EMBL/GenBank/DDBJ whole genome shotgun (WGS) entry which is preliminary data.</text>
</comment>
<dbReference type="EMBL" id="QXQB01000003">
    <property type="protein sequence ID" value="RJX38788.1"/>
    <property type="molecule type" value="Genomic_DNA"/>
</dbReference>
<accession>A0A3A6PIA2</accession>
<dbReference type="AlphaFoldDB" id="A0A3A6PIA2"/>
<organism evidence="2 3">
    <name type="scientific">Paenibacillus pinisoli</name>
    <dbReference type="NCBI Taxonomy" id="1276110"/>
    <lineage>
        <taxon>Bacteria</taxon>
        <taxon>Bacillati</taxon>
        <taxon>Bacillota</taxon>
        <taxon>Bacilli</taxon>
        <taxon>Bacillales</taxon>
        <taxon>Paenibacillaceae</taxon>
        <taxon>Paenibacillus</taxon>
    </lineage>
</organism>
<dbReference type="PANTHER" id="PTHR43433:SF5">
    <property type="entry name" value="AB HYDROLASE-1 DOMAIN-CONTAINING PROTEIN"/>
    <property type="match status" value="1"/>
</dbReference>
<feature type="domain" description="AB hydrolase-1" evidence="1">
    <location>
        <begin position="43"/>
        <end position="274"/>
    </location>
</feature>
<proteinExistence type="predicted"/>
<keyword evidence="3" id="KW-1185">Reference proteome</keyword>
<dbReference type="Pfam" id="PF00561">
    <property type="entry name" value="Abhydrolase_1"/>
    <property type="match status" value="1"/>
</dbReference>
<dbReference type="Proteomes" id="UP000267798">
    <property type="component" value="Unassembled WGS sequence"/>
</dbReference>
<gene>
    <name evidence="2" type="ORF">D3P09_14735</name>
</gene>
<dbReference type="SUPFAM" id="SSF53474">
    <property type="entry name" value="alpha/beta-Hydrolases"/>
    <property type="match status" value="1"/>
</dbReference>
<evidence type="ECO:0000259" key="1">
    <source>
        <dbReference type="Pfam" id="PF00561"/>
    </source>
</evidence>
<dbReference type="OrthoDB" id="53505at2"/>